<sequence length="124" mass="14476">MARLWRNRWLELSQKDTPVVERLADAPRPGEPMTFSLEQILQLFAIACEKPEEYGRPISHWTARELADEVIQQGIVETISPRHVGRLLNEADLKPHQSQYWLNPPRPSIRRKGQRDLRSLPECD</sequence>
<reference evidence="2" key="1">
    <citation type="submission" date="2021-05" db="EMBL/GenBank/DDBJ databases">
        <authorList>
            <person name="Pietrasiak N."/>
            <person name="Ward R."/>
            <person name="Stajich J.E."/>
            <person name="Kurbessoian T."/>
        </authorList>
    </citation>
    <scope>NUCLEOTIDE SEQUENCE</scope>
    <source>
        <strain evidence="2">GSE-TBD4-15B</strain>
    </source>
</reference>
<proteinExistence type="predicted"/>
<evidence type="ECO:0000313" key="2">
    <source>
        <dbReference type="EMBL" id="MBW4465447.1"/>
    </source>
</evidence>
<feature type="region of interest" description="Disordered" evidence="1">
    <location>
        <begin position="98"/>
        <end position="124"/>
    </location>
</feature>
<comment type="caution">
    <text evidence="2">The sequence shown here is derived from an EMBL/GenBank/DDBJ whole genome shotgun (WGS) entry which is preliminary data.</text>
</comment>
<gene>
    <name evidence="2" type="ORF">KME07_08400</name>
</gene>
<evidence type="ECO:0000313" key="3">
    <source>
        <dbReference type="Proteomes" id="UP000707356"/>
    </source>
</evidence>
<organism evidence="2 3">
    <name type="scientific">Pegethrix bostrychoides GSE-TBD4-15B</name>
    <dbReference type="NCBI Taxonomy" id="2839662"/>
    <lineage>
        <taxon>Bacteria</taxon>
        <taxon>Bacillati</taxon>
        <taxon>Cyanobacteriota</taxon>
        <taxon>Cyanophyceae</taxon>
        <taxon>Oculatellales</taxon>
        <taxon>Oculatellaceae</taxon>
        <taxon>Pegethrix</taxon>
    </lineage>
</organism>
<dbReference type="EMBL" id="JAHHHV010000043">
    <property type="protein sequence ID" value="MBW4465447.1"/>
    <property type="molecule type" value="Genomic_DNA"/>
</dbReference>
<dbReference type="Proteomes" id="UP000707356">
    <property type="component" value="Unassembled WGS sequence"/>
</dbReference>
<reference evidence="2" key="2">
    <citation type="journal article" date="2022" name="Microbiol. Resour. Announc.">
        <title>Metagenome Sequencing to Explore Phylogenomics of Terrestrial Cyanobacteria.</title>
        <authorList>
            <person name="Ward R.D."/>
            <person name="Stajich J.E."/>
            <person name="Johansen J.R."/>
            <person name="Huntemann M."/>
            <person name="Clum A."/>
            <person name="Foster B."/>
            <person name="Foster B."/>
            <person name="Roux S."/>
            <person name="Palaniappan K."/>
            <person name="Varghese N."/>
            <person name="Mukherjee S."/>
            <person name="Reddy T.B.K."/>
            <person name="Daum C."/>
            <person name="Copeland A."/>
            <person name="Chen I.A."/>
            <person name="Ivanova N.N."/>
            <person name="Kyrpides N.C."/>
            <person name="Shapiro N."/>
            <person name="Eloe-Fadrosh E.A."/>
            <person name="Pietrasiak N."/>
        </authorList>
    </citation>
    <scope>NUCLEOTIDE SEQUENCE</scope>
    <source>
        <strain evidence="2">GSE-TBD4-15B</strain>
    </source>
</reference>
<dbReference type="Pfam" id="PF13565">
    <property type="entry name" value="HTH_32"/>
    <property type="match status" value="1"/>
</dbReference>
<feature type="compositionally biased region" description="Basic and acidic residues" evidence="1">
    <location>
        <begin position="114"/>
        <end position="124"/>
    </location>
</feature>
<dbReference type="AlphaFoldDB" id="A0A951P9Y1"/>
<name>A0A951P9Y1_9CYAN</name>
<accession>A0A951P9Y1</accession>
<protein>
    <submittedName>
        <fullName evidence="2">Helix-turn-helix domain-containing protein</fullName>
    </submittedName>
</protein>
<evidence type="ECO:0000256" key="1">
    <source>
        <dbReference type="SAM" id="MobiDB-lite"/>
    </source>
</evidence>